<gene>
    <name evidence="3" type="ordered locus">Acid_7068</name>
</gene>
<dbReference type="InterPro" id="IPR000683">
    <property type="entry name" value="Gfo/Idh/MocA-like_OxRdtase_N"/>
</dbReference>
<evidence type="ECO:0000313" key="3">
    <source>
        <dbReference type="EMBL" id="ABJ87981.1"/>
    </source>
</evidence>
<dbReference type="eggNOG" id="COG0673">
    <property type="taxonomic scope" value="Bacteria"/>
</dbReference>
<dbReference type="Pfam" id="PF01408">
    <property type="entry name" value="GFO_IDH_MocA"/>
    <property type="match status" value="1"/>
</dbReference>
<dbReference type="InterPro" id="IPR050463">
    <property type="entry name" value="Gfo/Idh/MocA_oxidrdct_glycsds"/>
</dbReference>
<dbReference type="KEGG" id="sus:Acid_7068"/>
<proteinExistence type="predicted"/>
<evidence type="ECO:0000259" key="2">
    <source>
        <dbReference type="Pfam" id="PF19051"/>
    </source>
</evidence>
<dbReference type="SUPFAM" id="SSF51735">
    <property type="entry name" value="NAD(P)-binding Rossmann-fold domains"/>
    <property type="match status" value="1"/>
</dbReference>
<dbReference type="Pfam" id="PF19051">
    <property type="entry name" value="GFO_IDH_MocA_C2"/>
    <property type="match status" value="2"/>
</dbReference>
<dbReference type="STRING" id="234267.Acid_7068"/>
<evidence type="ECO:0000259" key="1">
    <source>
        <dbReference type="Pfam" id="PF01408"/>
    </source>
</evidence>
<dbReference type="PANTHER" id="PTHR43818:SF5">
    <property type="entry name" value="OXIDOREDUCTASE FAMILY PROTEIN"/>
    <property type="match status" value="1"/>
</dbReference>
<dbReference type="InParanoid" id="Q01QT9"/>
<feature type="domain" description="Gfo/Idh/MocA-like oxidoreductase bacterial type C-terminal" evidence="2">
    <location>
        <begin position="195"/>
        <end position="258"/>
    </location>
</feature>
<dbReference type="InterPro" id="IPR043906">
    <property type="entry name" value="Gfo/Idh/MocA_OxRdtase_bact_C"/>
</dbReference>
<dbReference type="HOGENOM" id="CLU_023194_24_0_0"/>
<dbReference type="Gene3D" id="3.40.50.720">
    <property type="entry name" value="NAD(P)-binding Rossmann-like Domain"/>
    <property type="match status" value="1"/>
</dbReference>
<name>Q01QT9_SOLUE</name>
<dbReference type="AlphaFoldDB" id="Q01QT9"/>
<organism evidence="3">
    <name type="scientific">Solibacter usitatus (strain Ellin6076)</name>
    <dbReference type="NCBI Taxonomy" id="234267"/>
    <lineage>
        <taxon>Bacteria</taxon>
        <taxon>Pseudomonadati</taxon>
        <taxon>Acidobacteriota</taxon>
        <taxon>Terriglobia</taxon>
        <taxon>Bryobacterales</taxon>
        <taxon>Solibacteraceae</taxon>
        <taxon>Candidatus Solibacter</taxon>
    </lineage>
</organism>
<dbReference type="Gene3D" id="3.30.360.10">
    <property type="entry name" value="Dihydrodipicolinate Reductase, domain 2"/>
    <property type="match status" value="1"/>
</dbReference>
<sequence length="417" mass="46704">MTSRRTFVQMAAAGLLRGAPPSDQLQVGFIGLGGQGTSRLNEFMRHPDVTAAAVCDLDSTHLDRAVAAVEKAQGHKPEKFHDFRKLLERKDLDAVMIGTPDHWHALPFVEACRAGKDVFVEKPLSYSIGEGRAMVNAAVKHNRISQMGNHIHNDRPTYRRVVEVIQSGALGMIHRVDCSLTTSSPGLGRPADCAPPPELDYEFWLGPAPRHPYNPLRSHFNYRYFWDYSGGALIDFWCHYTDVAVWALDLKSPTSVSAAGGRWGVDDAAETPDTLEVVCEYPGLILTWTLHPNGRPGFDAMGSSVIFEGSAATLVTNYNRYEVYVKGKKEEHFQPMAQTIPDSPGHIREFLDAVKSRKRTTCDVEYGNRLTKGGLLANIAYRTGERLHWDDAHEHFTGRTQANRYVTRQYRKPWKLT</sequence>
<dbReference type="EMBL" id="CP000473">
    <property type="protein sequence ID" value="ABJ87981.1"/>
    <property type="molecule type" value="Genomic_DNA"/>
</dbReference>
<accession>Q01QT9</accession>
<dbReference type="GO" id="GO:0000166">
    <property type="term" value="F:nucleotide binding"/>
    <property type="evidence" value="ECO:0007669"/>
    <property type="project" value="InterPro"/>
</dbReference>
<protein>
    <submittedName>
        <fullName evidence="3">Oxidoreductase domain protein</fullName>
    </submittedName>
</protein>
<dbReference type="PANTHER" id="PTHR43818">
    <property type="entry name" value="BCDNA.GH03377"/>
    <property type="match status" value="1"/>
</dbReference>
<reference evidence="3" key="1">
    <citation type="submission" date="2006-10" db="EMBL/GenBank/DDBJ databases">
        <title>Complete sequence of Solibacter usitatus Ellin6076.</title>
        <authorList>
            <consortium name="US DOE Joint Genome Institute"/>
            <person name="Copeland A."/>
            <person name="Lucas S."/>
            <person name="Lapidus A."/>
            <person name="Barry K."/>
            <person name="Detter J.C."/>
            <person name="Glavina del Rio T."/>
            <person name="Hammon N."/>
            <person name="Israni S."/>
            <person name="Dalin E."/>
            <person name="Tice H."/>
            <person name="Pitluck S."/>
            <person name="Thompson L.S."/>
            <person name="Brettin T."/>
            <person name="Bruce D."/>
            <person name="Han C."/>
            <person name="Tapia R."/>
            <person name="Gilna P."/>
            <person name="Schmutz J."/>
            <person name="Larimer F."/>
            <person name="Land M."/>
            <person name="Hauser L."/>
            <person name="Kyrpides N."/>
            <person name="Mikhailova N."/>
            <person name="Janssen P.H."/>
            <person name="Kuske C.R."/>
            <person name="Richardson P."/>
        </authorList>
    </citation>
    <scope>NUCLEOTIDE SEQUENCE</scope>
    <source>
        <strain evidence="3">Ellin6076</strain>
    </source>
</reference>
<feature type="domain" description="Gfo/Idh/MocA-like oxidoreductase N-terminal" evidence="1">
    <location>
        <begin position="26"/>
        <end position="148"/>
    </location>
</feature>
<dbReference type="SUPFAM" id="SSF55347">
    <property type="entry name" value="Glyceraldehyde-3-phosphate dehydrogenase-like, C-terminal domain"/>
    <property type="match status" value="1"/>
</dbReference>
<dbReference type="InterPro" id="IPR036291">
    <property type="entry name" value="NAD(P)-bd_dom_sf"/>
</dbReference>
<feature type="domain" description="Gfo/Idh/MocA-like oxidoreductase bacterial type C-terminal" evidence="2">
    <location>
        <begin position="333"/>
        <end position="415"/>
    </location>
</feature>